<proteinExistence type="predicted"/>
<sequence>MDVKTKLRSMDVVVAPPPELAPPPSIYTYIACRDSTSTTASDTQTPTHPSNDDARRTSIRPYITSNDAACWEDARRTSMRPYIIDDAGLAIALPPPETQRRSPGLRSTKESRTTRLAADVSLRAPSRRRDTSLGGRRYVPTTLVTALRGPESMSFGDERTARMTRAQRRYMLERRSSDVDTSLHHRPRARFGGLEDALARRRTAAWIVDGQPYSPHGNSPSLRARRRRRDTSFAGRRYVPTSCWMLSPSLHLPTTAGAKE</sequence>
<accession>A0A0H2RK81</accession>
<dbReference type="InParanoid" id="A0A0H2RK81"/>
<dbReference type="AlphaFoldDB" id="A0A0H2RK81"/>
<evidence type="ECO:0000256" key="1">
    <source>
        <dbReference type="SAM" id="MobiDB-lite"/>
    </source>
</evidence>
<feature type="region of interest" description="Disordered" evidence="1">
    <location>
        <begin position="93"/>
        <end position="115"/>
    </location>
</feature>
<gene>
    <name evidence="2" type="ORF">SCHPADRAFT_943276</name>
</gene>
<reference evidence="2 3" key="1">
    <citation type="submission" date="2015-04" db="EMBL/GenBank/DDBJ databases">
        <title>Complete genome sequence of Schizopora paradoxa KUC8140, a cosmopolitan wood degrader in East Asia.</title>
        <authorList>
            <consortium name="DOE Joint Genome Institute"/>
            <person name="Min B."/>
            <person name="Park H."/>
            <person name="Jang Y."/>
            <person name="Kim J.-J."/>
            <person name="Kim K.H."/>
            <person name="Pangilinan J."/>
            <person name="Lipzen A."/>
            <person name="Riley R."/>
            <person name="Grigoriev I.V."/>
            <person name="Spatafora J.W."/>
            <person name="Choi I.-G."/>
        </authorList>
    </citation>
    <scope>NUCLEOTIDE SEQUENCE [LARGE SCALE GENOMIC DNA]</scope>
    <source>
        <strain evidence="2 3">KUC8140</strain>
    </source>
</reference>
<evidence type="ECO:0000313" key="2">
    <source>
        <dbReference type="EMBL" id="KLO09868.1"/>
    </source>
</evidence>
<protein>
    <submittedName>
        <fullName evidence="2">Uncharacterized protein</fullName>
    </submittedName>
</protein>
<feature type="region of interest" description="Disordered" evidence="1">
    <location>
        <begin position="37"/>
        <end position="56"/>
    </location>
</feature>
<feature type="compositionally biased region" description="Low complexity" evidence="1">
    <location>
        <begin position="37"/>
        <end position="47"/>
    </location>
</feature>
<dbReference type="Proteomes" id="UP000053477">
    <property type="component" value="Unassembled WGS sequence"/>
</dbReference>
<dbReference type="EMBL" id="KQ086042">
    <property type="protein sequence ID" value="KLO09868.1"/>
    <property type="molecule type" value="Genomic_DNA"/>
</dbReference>
<name>A0A0H2RK81_9AGAM</name>
<keyword evidence="3" id="KW-1185">Reference proteome</keyword>
<organism evidence="2 3">
    <name type="scientific">Schizopora paradoxa</name>
    <dbReference type="NCBI Taxonomy" id="27342"/>
    <lineage>
        <taxon>Eukaryota</taxon>
        <taxon>Fungi</taxon>
        <taxon>Dikarya</taxon>
        <taxon>Basidiomycota</taxon>
        <taxon>Agaricomycotina</taxon>
        <taxon>Agaricomycetes</taxon>
        <taxon>Hymenochaetales</taxon>
        <taxon>Schizoporaceae</taxon>
        <taxon>Schizopora</taxon>
    </lineage>
</organism>
<evidence type="ECO:0000313" key="3">
    <source>
        <dbReference type="Proteomes" id="UP000053477"/>
    </source>
</evidence>
<feature type="region of interest" description="Disordered" evidence="1">
    <location>
        <begin position="210"/>
        <end position="229"/>
    </location>
</feature>